<evidence type="ECO:0000256" key="1">
    <source>
        <dbReference type="ARBA" id="ARBA00023002"/>
    </source>
</evidence>
<dbReference type="SUPFAM" id="SSF51735">
    <property type="entry name" value="NAD(P)-binding Rossmann-fold domains"/>
    <property type="match status" value="1"/>
</dbReference>
<keyword evidence="1" id="KW-0560">Oxidoreductase</keyword>
<dbReference type="SUPFAM" id="SSF55347">
    <property type="entry name" value="Glyceraldehyde-3-phosphate dehydrogenase-like, C-terminal domain"/>
    <property type="match status" value="1"/>
</dbReference>
<evidence type="ECO:0000313" key="3">
    <source>
        <dbReference type="EMBL" id="MFD1835199.1"/>
    </source>
</evidence>
<evidence type="ECO:0000313" key="4">
    <source>
        <dbReference type="Proteomes" id="UP001597280"/>
    </source>
</evidence>
<dbReference type="Gene3D" id="3.40.50.720">
    <property type="entry name" value="NAD(P)-binding Rossmann-like Domain"/>
    <property type="match status" value="1"/>
</dbReference>
<protein>
    <submittedName>
        <fullName evidence="3">Gfo/Idh/MocA family protein</fullName>
    </submittedName>
</protein>
<gene>
    <name evidence="3" type="ORF">ACFSDA_08915</name>
</gene>
<dbReference type="RefSeq" id="WP_137769930.1">
    <property type="nucleotide sequence ID" value="NZ_BAAAIS010000002.1"/>
</dbReference>
<organism evidence="3 4">
    <name type="scientific">Brachybacterium rhamnosum</name>
    <dbReference type="NCBI Taxonomy" id="173361"/>
    <lineage>
        <taxon>Bacteria</taxon>
        <taxon>Bacillati</taxon>
        <taxon>Actinomycetota</taxon>
        <taxon>Actinomycetes</taxon>
        <taxon>Micrococcales</taxon>
        <taxon>Dermabacteraceae</taxon>
        <taxon>Brachybacterium</taxon>
    </lineage>
</organism>
<accession>A0ABW4PWK8</accession>
<keyword evidence="4" id="KW-1185">Reference proteome</keyword>
<dbReference type="Pfam" id="PF01408">
    <property type="entry name" value="GFO_IDH_MocA"/>
    <property type="match status" value="1"/>
</dbReference>
<dbReference type="EMBL" id="JBHUFL010000002">
    <property type="protein sequence ID" value="MFD1835199.1"/>
    <property type="molecule type" value="Genomic_DNA"/>
</dbReference>
<dbReference type="Gene3D" id="3.30.360.10">
    <property type="entry name" value="Dihydrodipicolinate Reductase, domain 2"/>
    <property type="match status" value="1"/>
</dbReference>
<feature type="domain" description="Gfo/Idh/MocA-like oxidoreductase N-terminal" evidence="2">
    <location>
        <begin position="4"/>
        <end position="124"/>
    </location>
</feature>
<dbReference type="InterPro" id="IPR050463">
    <property type="entry name" value="Gfo/Idh/MocA_oxidrdct_glycsds"/>
</dbReference>
<evidence type="ECO:0000259" key="2">
    <source>
        <dbReference type="Pfam" id="PF01408"/>
    </source>
</evidence>
<proteinExistence type="predicted"/>
<comment type="caution">
    <text evidence="3">The sequence shown here is derived from an EMBL/GenBank/DDBJ whole genome shotgun (WGS) entry which is preliminary data.</text>
</comment>
<sequence>MSFTLGIIGIGQFGSHFAELFSAHPDISAVYAVDDVPERIDALEQRPEHAVSFAGRFGSVEELLASDVDAVAIFTQRWTHGRIAIAALEAGKHVYSAVPMAIEEAEIREITRLVQETGLVYMMGETSQYNAAVVLARRIHRSGAFGEVFYAEGDYVHDMDLGFYDAYKYSGGEGWRSTASYPPMLYPTHSIGGILGVLGERHAVSVSCIGRPDTRGDGVFDKTVSQFDNDVSNAFALFEMDNGGAFRTNELRRVGYPSHKRESRFRFFGEEASFEETVDVTYWHDKETVLEVTELVATGSTMSLDDPRLADVSPTLRDAFVAGASPAHHQTRLPAEFQGMPNGHEGAHHFLVDDFARAVSGGHQPVVNAWQAARYTLPGVIAHQSMRAGGARLEIQDLGDCPLPVVDLDAEQETLDKAALERAVAEAGGTTTGA</sequence>
<name>A0ABW4PWK8_9MICO</name>
<dbReference type="Proteomes" id="UP001597280">
    <property type="component" value="Unassembled WGS sequence"/>
</dbReference>
<dbReference type="PANTHER" id="PTHR43818">
    <property type="entry name" value="BCDNA.GH03377"/>
    <property type="match status" value="1"/>
</dbReference>
<reference evidence="4" key="1">
    <citation type="journal article" date="2019" name="Int. J. Syst. Evol. Microbiol.">
        <title>The Global Catalogue of Microorganisms (GCM) 10K type strain sequencing project: providing services to taxonomists for standard genome sequencing and annotation.</title>
        <authorList>
            <consortium name="The Broad Institute Genomics Platform"/>
            <consortium name="The Broad Institute Genome Sequencing Center for Infectious Disease"/>
            <person name="Wu L."/>
            <person name="Ma J."/>
        </authorList>
    </citation>
    <scope>NUCLEOTIDE SEQUENCE [LARGE SCALE GENOMIC DNA]</scope>
    <source>
        <strain evidence="4">JCM 11650</strain>
    </source>
</reference>
<dbReference type="PANTHER" id="PTHR43818:SF11">
    <property type="entry name" value="BCDNA.GH03377"/>
    <property type="match status" value="1"/>
</dbReference>
<dbReference type="InterPro" id="IPR000683">
    <property type="entry name" value="Gfo/Idh/MocA-like_OxRdtase_N"/>
</dbReference>
<dbReference type="InterPro" id="IPR036291">
    <property type="entry name" value="NAD(P)-bd_dom_sf"/>
</dbReference>